<comment type="caution">
    <text evidence="1">The sequence shown here is derived from an EMBL/GenBank/DDBJ whole genome shotgun (WGS) entry which is preliminary data.</text>
</comment>
<proteinExistence type="predicted"/>
<dbReference type="EMBL" id="LANT01000003">
    <property type="protein sequence ID" value="KJV66194.1"/>
    <property type="molecule type" value="Genomic_DNA"/>
</dbReference>
<name>A0A0F3NH39_ANAPH</name>
<reference evidence="1 2" key="1">
    <citation type="submission" date="2015-01" db="EMBL/GenBank/DDBJ databases">
        <title>Genome Sequencing of Rickettsiales.</title>
        <authorList>
            <person name="Daugherty S.C."/>
            <person name="Su Q."/>
            <person name="Abolude K."/>
            <person name="Beier-Sexton M."/>
            <person name="Carlyon J.A."/>
            <person name="Carter R."/>
            <person name="Day N.P."/>
            <person name="Dumler S.J."/>
            <person name="Dyachenko V."/>
            <person name="Godinez A."/>
            <person name="Kurtti T.J."/>
            <person name="Lichay M."/>
            <person name="Mullins K.E."/>
            <person name="Ott S."/>
            <person name="Pappas-Brown V."/>
            <person name="Paris D.H."/>
            <person name="Patel P."/>
            <person name="Richards A.L."/>
            <person name="Sadzewicz L."/>
            <person name="Sears K."/>
            <person name="Seidman D."/>
            <person name="Sengamalay N."/>
            <person name="Stenos J."/>
            <person name="Tallon L.J."/>
            <person name="Vincent G."/>
            <person name="Fraser C.M."/>
            <person name="Munderloh U."/>
            <person name="Dunning-Hotopp J.C."/>
        </authorList>
    </citation>
    <scope>NUCLEOTIDE SEQUENCE [LARGE SCALE GENOMIC DNA]</scope>
    <source>
        <strain evidence="1 2">NCH-1</strain>
    </source>
</reference>
<accession>A0A0F3NH39</accession>
<dbReference type="PATRIC" id="fig|1359161.3.peg.878"/>
<dbReference type="AlphaFoldDB" id="A0A0F3NH39"/>
<sequence>MQYLEKFCLDDVLRKLCLNLHLPNLHSGILGVSLGSGSARGDNVFFCIMLI</sequence>
<gene>
    <name evidence="1" type="ORF">EPHNCH_0785</name>
</gene>
<evidence type="ECO:0000313" key="1">
    <source>
        <dbReference type="EMBL" id="KJV66194.1"/>
    </source>
</evidence>
<evidence type="ECO:0000313" key="2">
    <source>
        <dbReference type="Proteomes" id="UP000033754"/>
    </source>
</evidence>
<organism evidence="1 2">
    <name type="scientific">Anaplasma phagocytophilum str. NCH-1</name>
    <dbReference type="NCBI Taxonomy" id="1359161"/>
    <lineage>
        <taxon>Bacteria</taxon>
        <taxon>Pseudomonadati</taxon>
        <taxon>Pseudomonadota</taxon>
        <taxon>Alphaproteobacteria</taxon>
        <taxon>Rickettsiales</taxon>
        <taxon>Anaplasmataceae</taxon>
        <taxon>Anaplasma</taxon>
        <taxon>phagocytophilum group</taxon>
    </lineage>
</organism>
<dbReference type="Proteomes" id="UP000033754">
    <property type="component" value="Unassembled WGS sequence"/>
</dbReference>
<protein>
    <submittedName>
        <fullName evidence="1">Uncharacterized protein</fullName>
    </submittedName>
</protein>